<comment type="caution">
    <text evidence="19">The sequence shown here is derived from an EMBL/GenBank/DDBJ whole genome shotgun (WGS) entry which is preliminary data.</text>
</comment>
<keyword evidence="5 15" id="KW-0347">Helicase</keyword>
<organism evidence="19 20">
    <name type="scientific">Sabulicella glaciei</name>
    <dbReference type="NCBI Taxonomy" id="2984948"/>
    <lineage>
        <taxon>Bacteria</taxon>
        <taxon>Pseudomonadati</taxon>
        <taxon>Pseudomonadota</taxon>
        <taxon>Alphaproteobacteria</taxon>
        <taxon>Acetobacterales</taxon>
        <taxon>Acetobacteraceae</taxon>
        <taxon>Sabulicella</taxon>
    </lineage>
</organism>
<dbReference type="InterPro" id="IPR011335">
    <property type="entry name" value="Restrct_endonuc-II-like"/>
</dbReference>
<evidence type="ECO:0000256" key="3">
    <source>
        <dbReference type="ARBA" id="ARBA00022763"/>
    </source>
</evidence>
<keyword evidence="20" id="KW-1185">Reference proteome</keyword>
<keyword evidence="3" id="KW-0227">DNA damage</keyword>
<dbReference type="Pfam" id="PF00580">
    <property type="entry name" value="UvrD-helicase"/>
    <property type="match status" value="1"/>
</dbReference>
<dbReference type="GO" id="GO:0004386">
    <property type="term" value="F:helicase activity"/>
    <property type="evidence" value="ECO:0007669"/>
    <property type="project" value="UniProtKB-KW"/>
</dbReference>
<evidence type="ECO:0000259" key="18">
    <source>
        <dbReference type="PROSITE" id="PS51217"/>
    </source>
</evidence>
<accession>A0ABT3NX80</accession>
<evidence type="ECO:0000256" key="8">
    <source>
        <dbReference type="ARBA" id="ARBA00023125"/>
    </source>
</evidence>
<keyword evidence="1" id="KW-0540">Nuclease</keyword>
<evidence type="ECO:0000256" key="13">
    <source>
        <dbReference type="ARBA" id="ARBA00034923"/>
    </source>
</evidence>
<dbReference type="PANTHER" id="PTHR11070:SF2">
    <property type="entry name" value="ATP-DEPENDENT DNA HELICASE SRS2"/>
    <property type="match status" value="1"/>
</dbReference>
<dbReference type="Gene3D" id="1.10.486.10">
    <property type="entry name" value="PCRA, domain 4"/>
    <property type="match status" value="1"/>
</dbReference>
<dbReference type="PROSITE" id="PS51217">
    <property type="entry name" value="UVRD_HELICASE_CTER"/>
    <property type="match status" value="1"/>
</dbReference>
<reference evidence="19 20" key="1">
    <citation type="submission" date="2022-10" db="EMBL/GenBank/DDBJ databases">
        <title>Roseococcus glaciei nov., sp. nov., isolated from glacier.</title>
        <authorList>
            <person name="Liu Q."/>
            <person name="Xin Y.-H."/>
        </authorList>
    </citation>
    <scope>NUCLEOTIDE SEQUENCE [LARGE SCALE GENOMIC DNA]</scope>
    <source>
        <strain evidence="19 20">MDT2-1-1</strain>
    </source>
</reference>
<dbReference type="RefSeq" id="WP_301590830.1">
    <property type="nucleotide sequence ID" value="NZ_JAPFQI010000010.1"/>
</dbReference>
<evidence type="ECO:0000256" key="14">
    <source>
        <dbReference type="ARBA" id="ARBA00048988"/>
    </source>
</evidence>
<keyword evidence="10" id="KW-0413">Isomerase</keyword>
<evidence type="ECO:0000313" key="19">
    <source>
        <dbReference type="EMBL" id="MCW8086731.1"/>
    </source>
</evidence>
<dbReference type="PANTHER" id="PTHR11070">
    <property type="entry name" value="UVRD / RECB / PCRA DNA HELICASE FAMILY MEMBER"/>
    <property type="match status" value="1"/>
</dbReference>
<dbReference type="Pfam" id="PF13361">
    <property type="entry name" value="UvrD_C"/>
    <property type="match status" value="1"/>
</dbReference>
<feature type="compositionally biased region" description="Low complexity" evidence="16">
    <location>
        <begin position="943"/>
        <end position="953"/>
    </location>
</feature>
<dbReference type="EC" id="5.6.2.4" evidence="12"/>
<keyword evidence="2 15" id="KW-0547">Nucleotide-binding</keyword>
<gene>
    <name evidence="19" type="primary">addA</name>
    <name evidence="19" type="ORF">OF850_13930</name>
</gene>
<evidence type="ECO:0000256" key="16">
    <source>
        <dbReference type="SAM" id="MobiDB-lite"/>
    </source>
</evidence>
<feature type="compositionally biased region" description="Basic and acidic residues" evidence="16">
    <location>
        <begin position="926"/>
        <end position="942"/>
    </location>
</feature>
<dbReference type="InterPro" id="IPR000212">
    <property type="entry name" value="DNA_helicase_UvrD/REP"/>
</dbReference>
<dbReference type="PROSITE" id="PS51198">
    <property type="entry name" value="UVRD_HELICASE_ATP_BIND"/>
    <property type="match status" value="1"/>
</dbReference>
<evidence type="ECO:0000256" key="12">
    <source>
        <dbReference type="ARBA" id="ARBA00034808"/>
    </source>
</evidence>
<feature type="binding site" evidence="15">
    <location>
        <begin position="28"/>
        <end position="35"/>
    </location>
    <ligand>
        <name>ATP</name>
        <dbReference type="ChEBI" id="CHEBI:30616"/>
    </ligand>
</feature>
<evidence type="ECO:0000256" key="15">
    <source>
        <dbReference type="PROSITE-ProRule" id="PRU00560"/>
    </source>
</evidence>
<evidence type="ECO:0000256" key="7">
    <source>
        <dbReference type="ARBA" id="ARBA00022840"/>
    </source>
</evidence>
<keyword evidence="8" id="KW-0238">DNA-binding</keyword>
<dbReference type="InterPro" id="IPR011604">
    <property type="entry name" value="PDDEXK-like_dom_sf"/>
</dbReference>
<dbReference type="Gene3D" id="3.90.320.10">
    <property type="match status" value="1"/>
</dbReference>
<dbReference type="EMBL" id="JAPFQI010000010">
    <property type="protein sequence ID" value="MCW8086731.1"/>
    <property type="molecule type" value="Genomic_DNA"/>
</dbReference>
<feature type="domain" description="UvrD-like helicase ATP-binding" evidence="17">
    <location>
        <begin position="7"/>
        <end position="488"/>
    </location>
</feature>
<dbReference type="Pfam" id="PF12705">
    <property type="entry name" value="PDDEXK_1"/>
    <property type="match status" value="1"/>
</dbReference>
<keyword evidence="6" id="KW-0269">Exonuclease</keyword>
<dbReference type="InterPro" id="IPR027417">
    <property type="entry name" value="P-loop_NTPase"/>
</dbReference>
<feature type="domain" description="UvrD-like helicase C-terminal" evidence="18">
    <location>
        <begin position="508"/>
        <end position="797"/>
    </location>
</feature>
<evidence type="ECO:0000259" key="17">
    <source>
        <dbReference type="PROSITE" id="PS51198"/>
    </source>
</evidence>
<sequence>MPNPQARDIAAERQRQASDPAVSAFVTASAGSGKTKLLTDRILRLLLAGARPQGLLCLTFTKAAAAEMATRLNTRLGDWAVETDAALLGDLRALLGRVPEPEEAARARQLFAEVLELPGGMRIATIHAFAQSLLRGFPLEAGLAPGFSLLEEMDAAAELAGAREAVLPEAAEAALLAPLAGGEQLARLMTELRGAEARLTEAVAQSGGLEGLLARIARRLGIPAGMDEDGLLHVLTHPPEEAAIGRAATTLASSRNGNDAERGEQILGFLARDAEARAATAAEWEAIFLTDKRQPRARLATKDSGDKDGIEAVLKPEAARLAGLVGLRAAINLWRATGAALGLALPVLRRFRDSKAVLGRQDYDDLIAGARRLLENPGAAWVLYKLDGGIEHLLLDEAQDSNPEQWGIVRALTNEFFAGEGAEFRGRSERTELPRTIFAVGDVKQSIYGFQGADAAGLPRALDQYGRDILAAKEAFRAVPLEVSFRSAPAVLSLVDAVFADGSARGGVVAEGEALRHIPDRAGAAGLVEMWPLQAGGETEGAPAWDVPGEARDETGPDARLAEALAARIRHMLDHEVLEARHEGDPSRGRRIRPGDILVLVRRRNAFVGQLVKALKNQGVPVGGADRMVLIEQIAVQDVLATLDAILLPEDDLQLAAALKSPIFGLEEEDLFALAWNRGGSLHARLMAQRGAETPIGRAADLLAALEERADHVPPHALLAELLGERGARARLLARLGPDAADPLDELLNAALGHEAAHPHALQSFLHWLRRAAPEVKRQAESGADQVRIMTVHGAKGLQAPVVILPDITGSRPRESGLRWTADGLPLWAPKREGFATPDYDAAVSESAAREAEEMNRLLYVALTRAEDRLLVCGWYRAKLPEDCWHARLLAGFRRLGAEEAPFDPEGFGARADGFEDAPLLRHATPQRDRRRDESRPARAEAEALPAWARLRATPAEPEPILTPSRQDDEGEGDGPALAPHGEGDRRAARFRRGNLVHALLQSLPGLAPGRRVAAGASFLSRPAHGLSPQQQTEILREALAVMEHPALRAAFGPGSLAEAPLAARLRGRLVAGQVDRLLLEPGCVTILDYKTNREPPATPEEAPEAYLRQMAAYRAVLRQIHPDKAVECALVWTVGARAMPLPHDLLDRFAPA</sequence>
<evidence type="ECO:0000256" key="5">
    <source>
        <dbReference type="ARBA" id="ARBA00022806"/>
    </source>
</evidence>
<dbReference type="InterPro" id="IPR014151">
    <property type="entry name" value="DNA_helicase_AddA"/>
</dbReference>
<keyword evidence="7 15" id="KW-0067">ATP-binding</keyword>
<comment type="catalytic activity">
    <reaction evidence="11">
        <text>Couples ATP hydrolysis with the unwinding of duplex DNA by translocating in the 3'-5' direction.</text>
        <dbReference type="EC" id="5.6.2.4"/>
    </reaction>
</comment>
<dbReference type="SUPFAM" id="SSF52540">
    <property type="entry name" value="P-loop containing nucleoside triphosphate hydrolases"/>
    <property type="match status" value="1"/>
</dbReference>
<evidence type="ECO:0000256" key="9">
    <source>
        <dbReference type="ARBA" id="ARBA00023204"/>
    </source>
</evidence>
<dbReference type="Proteomes" id="UP001526430">
    <property type="component" value="Unassembled WGS sequence"/>
</dbReference>
<dbReference type="InterPro" id="IPR014016">
    <property type="entry name" value="UvrD-like_ATP-bd"/>
</dbReference>
<evidence type="ECO:0000256" key="2">
    <source>
        <dbReference type="ARBA" id="ARBA00022741"/>
    </source>
</evidence>
<keyword evidence="9" id="KW-0234">DNA repair</keyword>
<proteinExistence type="predicted"/>
<name>A0ABT3NX80_9PROT</name>
<dbReference type="SUPFAM" id="SSF52980">
    <property type="entry name" value="Restriction endonuclease-like"/>
    <property type="match status" value="1"/>
</dbReference>
<dbReference type="InterPro" id="IPR038726">
    <property type="entry name" value="PDDEXK_AddAB-type"/>
</dbReference>
<dbReference type="InterPro" id="IPR014017">
    <property type="entry name" value="DNA_helicase_UvrD-like_C"/>
</dbReference>
<evidence type="ECO:0000256" key="10">
    <source>
        <dbReference type="ARBA" id="ARBA00023235"/>
    </source>
</evidence>
<evidence type="ECO:0000256" key="4">
    <source>
        <dbReference type="ARBA" id="ARBA00022801"/>
    </source>
</evidence>
<comment type="catalytic activity">
    <reaction evidence="14">
        <text>ATP + H2O = ADP + phosphate + H(+)</text>
        <dbReference type="Rhea" id="RHEA:13065"/>
        <dbReference type="ChEBI" id="CHEBI:15377"/>
        <dbReference type="ChEBI" id="CHEBI:15378"/>
        <dbReference type="ChEBI" id="CHEBI:30616"/>
        <dbReference type="ChEBI" id="CHEBI:43474"/>
        <dbReference type="ChEBI" id="CHEBI:456216"/>
        <dbReference type="EC" id="5.6.2.4"/>
    </reaction>
</comment>
<dbReference type="Gene3D" id="3.40.50.300">
    <property type="entry name" value="P-loop containing nucleotide triphosphate hydrolases"/>
    <property type="match status" value="4"/>
</dbReference>
<evidence type="ECO:0000256" key="6">
    <source>
        <dbReference type="ARBA" id="ARBA00022839"/>
    </source>
</evidence>
<feature type="region of interest" description="Disordered" evidence="16">
    <location>
        <begin position="905"/>
        <end position="985"/>
    </location>
</feature>
<evidence type="ECO:0000313" key="20">
    <source>
        <dbReference type="Proteomes" id="UP001526430"/>
    </source>
</evidence>
<evidence type="ECO:0000256" key="1">
    <source>
        <dbReference type="ARBA" id="ARBA00022722"/>
    </source>
</evidence>
<keyword evidence="4 15" id="KW-0378">Hydrolase</keyword>
<dbReference type="NCBIfam" id="TIGR02784">
    <property type="entry name" value="addA_alphas"/>
    <property type="match status" value="1"/>
</dbReference>
<protein>
    <recommendedName>
        <fullName evidence="12">DNA 3'-5' helicase</fullName>
        <ecNumber evidence="12">5.6.2.4</ecNumber>
    </recommendedName>
    <alternativeName>
        <fullName evidence="13">DNA 3'-5' helicase II</fullName>
    </alternativeName>
</protein>
<evidence type="ECO:0000256" key="11">
    <source>
        <dbReference type="ARBA" id="ARBA00034617"/>
    </source>
</evidence>